<dbReference type="EMBL" id="SWBO01000010">
    <property type="protein sequence ID" value="TKB97971.1"/>
    <property type="molecule type" value="Genomic_DNA"/>
</dbReference>
<dbReference type="AlphaFoldDB" id="A0A4U1BY72"/>
<dbReference type="OrthoDB" id="930609at2"/>
<comment type="caution">
    <text evidence="4">The sequence shown here is derived from an EMBL/GenBank/DDBJ whole genome shotgun (WGS) entry which is preliminary data.</text>
</comment>
<evidence type="ECO:0000259" key="2">
    <source>
        <dbReference type="PROSITE" id="PS50994"/>
    </source>
</evidence>
<dbReference type="Gene3D" id="3.30.420.10">
    <property type="entry name" value="Ribonuclease H-like superfamily/Ribonuclease H"/>
    <property type="match status" value="1"/>
</dbReference>
<dbReference type="InterPro" id="IPR012337">
    <property type="entry name" value="RNaseH-like_sf"/>
</dbReference>
<dbReference type="PROSITE" id="PS50994">
    <property type="entry name" value="INTEGRASE"/>
    <property type="match status" value="1"/>
</dbReference>
<dbReference type="PANTHER" id="PTHR35004">
    <property type="entry name" value="TRANSPOSASE RV3428C-RELATED"/>
    <property type="match status" value="1"/>
</dbReference>
<evidence type="ECO:0000313" key="4">
    <source>
        <dbReference type="EMBL" id="TKB97971.1"/>
    </source>
</evidence>
<accession>A0A4U1BY72</accession>
<dbReference type="SUPFAM" id="SSF53098">
    <property type="entry name" value="Ribonuclease H-like"/>
    <property type="match status" value="1"/>
</dbReference>
<organism evidence="4 6">
    <name type="scientific">Pedobacter cryotolerans</name>
    <dbReference type="NCBI Taxonomy" id="2571270"/>
    <lineage>
        <taxon>Bacteria</taxon>
        <taxon>Pseudomonadati</taxon>
        <taxon>Bacteroidota</taxon>
        <taxon>Sphingobacteriia</taxon>
        <taxon>Sphingobacteriales</taxon>
        <taxon>Sphingobacteriaceae</taxon>
        <taxon>Pedobacter</taxon>
    </lineage>
</organism>
<proteinExistence type="predicted"/>
<protein>
    <submittedName>
        <fullName evidence="4">Transposase</fullName>
    </submittedName>
</protein>
<reference evidence="4 6" key="1">
    <citation type="submission" date="2019-04" db="EMBL/GenBank/DDBJ databases">
        <title>Pedobacter sp. AR-2-6 sp. nov., isolated from Arctic soil.</title>
        <authorList>
            <person name="Dahal R.H."/>
            <person name="Kim D.-U."/>
        </authorList>
    </citation>
    <scope>NUCLEOTIDE SEQUENCE [LARGE SCALE GENOMIC DNA]</scope>
    <source>
        <strain evidence="4 6">AR-2-6</strain>
    </source>
</reference>
<dbReference type="InterPro" id="IPR036397">
    <property type="entry name" value="RNaseH_sf"/>
</dbReference>
<feature type="domain" description="Integrase catalytic" evidence="2">
    <location>
        <begin position="1"/>
        <end position="74"/>
    </location>
</feature>
<name>A0A4U1BY72_9SPHI</name>
<dbReference type="Pfam" id="PF13683">
    <property type="entry name" value="rve_3"/>
    <property type="match status" value="1"/>
</dbReference>
<evidence type="ECO:0000313" key="3">
    <source>
        <dbReference type="EMBL" id="TKB97410.1"/>
    </source>
</evidence>
<sequence>DIVHRYTRPYRPQTNGKVERFWRTLKEDLIEETDFDTIEELKDELMQYMLYYNQQRPHQGINGKTPAEMAKLSGNNENNN</sequence>
<dbReference type="Proteomes" id="UP000310477">
    <property type="component" value="Unassembled WGS sequence"/>
</dbReference>
<dbReference type="GO" id="GO:0003676">
    <property type="term" value="F:nucleic acid binding"/>
    <property type="evidence" value="ECO:0007669"/>
    <property type="project" value="InterPro"/>
</dbReference>
<dbReference type="EMBL" id="SWBO01000011">
    <property type="protein sequence ID" value="TKB97410.1"/>
    <property type="molecule type" value="Genomic_DNA"/>
</dbReference>
<gene>
    <name evidence="5" type="ORF">FA045_13480</name>
    <name evidence="4" type="ORF">FA045_15000</name>
    <name evidence="3" type="ORF">FA045_15720</name>
</gene>
<feature type="non-terminal residue" evidence="4">
    <location>
        <position position="1"/>
    </location>
</feature>
<dbReference type="GO" id="GO:0015074">
    <property type="term" value="P:DNA integration"/>
    <property type="evidence" value="ECO:0007669"/>
    <property type="project" value="InterPro"/>
</dbReference>
<evidence type="ECO:0000256" key="1">
    <source>
        <dbReference type="SAM" id="MobiDB-lite"/>
    </source>
</evidence>
<keyword evidence="6" id="KW-1185">Reference proteome</keyword>
<dbReference type="EMBL" id="SWBO01000008">
    <property type="protein sequence ID" value="TKB98331.1"/>
    <property type="molecule type" value="Genomic_DNA"/>
</dbReference>
<evidence type="ECO:0000313" key="6">
    <source>
        <dbReference type="Proteomes" id="UP000310477"/>
    </source>
</evidence>
<dbReference type="PANTHER" id="PTHR35004:SF7">
    <property type="entry name" value="INTEGRASE PROTEIN"/>
    <property type="match status" value="1"/>
</dbReference>
<evidence type="ECO:0000313" key="5">
    <source>
        <dbReference type="EMBL" id="TKB98331.1"/>
    </source>
</evidence>
<dbReference type="InterPro" id="IPR001584">
    <property type="entry name" value="Integrase_cat-core"/>
</dbReference>
<feature type="region of interest" description="Disordered" evidence="1">
    <location>
        <begin position="57"/>
        <end position="80"/>
    </location>
</feature>